<dbReference type="SUPFAM" id="SSF52467">
    <property type="entry name" value="DHS-like NAD/FAD-binding domain"/>
    <property type="match status" value="1"/>
</dbReference>
<dbReference type="AlphaFoldDB" id="A0A1M6H9P6"/>
<dbReference type="Pfam" id="PF02146">
    <property type="entry name" value="SIR2"/>
    <property type="match status" value="1"/>
</dbReference>
<name>A0A1M6H9P6_9ACTN</name>
<dbReference type="EMBL" id="FQZK01000004">
    <property type="protein sequence ID" value="SHJ18942.1"/>
    <property type="molecule type" value="Genomic_DNA"/>
</dbReference>
<organism evidence="6 7">
    <name type="scientific">Nocardiopsis flavescens</name>
    <dbReference type="NCBI Taxonomy" id="758803"/>
    <lineage>
        <taxon>Bacteria</taxon>
        <taxon>Bacillati</taxon>
        <taxon>Actinomycetota</taxon>
        <taxon>Actinomycetes</taxon>
        <taxon>Streptosporangiales</taxon>
        <taxon>Nocardiopsidaceae</taxon>
        <taxon>Nocardiopsis</taxon>
    </lineage>
</organism>
<evidence type="ECO:0000313" key="7">
    <source>
        <dbReference type="Proteomes" id="UP000184452"/>
    </source>
</evidence>
<dbReference type="GO" id="GO:0070403">
    <property type="term" value="F:NAD+ binding"/>
    <property type="evidence" value="ECO:0007669"/>
    <property type="project" value="InterPro"/>
</dbReference>
<feature type="binding site" evidence="4">
    <location>
        <position position="143"/>
    </location>
    <ligand>
        <name>Zn(2+)</name>
        <dbReference type="ChEBI" id="CHEBI:29105"/>
    </ligand>
</feature>
<evidence type="ECO:0000259" key="5">
    <source>
        <dbReference type="PROSITE" id="PS50305"/>
    </source>
</evidence>
<keyword evidence="3" id="KW-0520">NAD</keyword>
<keyword evidence="2" id="KW-0808">Transferase</keyword>
<dbReference type="PANTHER" id="PTHR11085:SF4">
    <property type="entry name" value="NAD-DEPENDENT PROTEIN DEACYLASE"/>
    <property type="match status" value="1"/>
</dbReference>
<dbReference type="OrthoDB" id="9800582at2"/>
<dbReference type="Gene3D" id="3.40.50.1220">
    <property type="entry name" value="TPP-binding domain"/>
    <property type="match status" value="1"/>
</dbReference>
<gene>
    <name evidence="6" type="ORF">SAMN05421803_10496</name>
</gene>
<feature type="binding site" evidence="4">
    <location>
        <position position="140"/>
    </location>
    <ligand>
        <name>Zn(2+)</name>
        <dbReference type="ChEBI" id="CHEBI:29105"/>
    </ligand>
</feature>
<dbReference type="Proteomes" id="UP000184452">
    <property type="component" value="Unassembled WGS sequence"/>
</dbReference>
<evidence type="ECO:0000256" key="1">
    <source>
        <dbReference type="ARBA" id="ARBA00012928"/>
    </source>
</evidence>
<dbReference type="GO" id="GO:0046872">
    <property type="term" value="F:metal ion binding"/>
    <property type="evidence" value="ECO:0007669"/>
    <property type="project" value="UniProtKB-KW"/>
</dbReference>
<dbReference type="InterPro" id="IPR026590">
    <property type="entry name" value="Ssirtuin_cat_dom"/>
</dbReference>
<evidence type="ECO:0000256" key="4">
    <source>
        <dbReference type="PROSITE-ProRule" id="PRU00236"/>
    </source>
</evidence>
<protein>
    <recommendedName>
        <fullName evidence="1">protein acetyllysine N-acetyltransferase</fullName>
        <ecNumber evidence="1">2.3.1.286</ecNumber>
    </recommendedName>
</protein>
<evidence type="ECO:0000256" key="2">
    <source>
        <dbReference type="ARBA" id="ARBA00022679"/>
    </source>
</evidence>
<dbReference type="GO" id="GO:0017136">
    <property type="term" value="F:histone deacetylase activity, NAD-dependent"/>
    <property type="evidence" value="ECO:0007669"/>
    <property type="project" value="TreeGrafter"/>
</dbReference>
<evidence type="ECO:0000256" key="3">
    <source>
        <dbReference type="ARBA" id="ARBA00023027"/>
    </source>
</evidence>
<feature type="active site" description="Proton acceptor" evidence="4">
    <location>
        <position position="132"/>
    </location>
</feature>
<dbReference type="PROSITE" id="PS50305">
    <property type="entry name" value="SIRTUIN"/>
    <property type="match status" value="1"/>
</dbReference>
<dbReference type="RefSeq" id="WP_073377805.1">
    <property type="nucleotide sequence ID" value="NZ_FQZK01000004.1"/>
</dbReference>
<dbReference type="EC" id="2.3.1.286" evidence="1"/>
<keyword evidence="4" id="KW-0862">Zinc</keyword>
<dbReference type="STRING" id="758803.SAMN05421803_10496"/>
<dbReference type="InterPro" id="IPR029035">
    <property type="entry name" value="DHS-like_NAD/FAD-binding_dom"/>
</dbReference>
<keyword evidence="7" id="KW-1185">Reference proteome</keyword>
<dbReference type="InterPro" id="IPR003000">
    <property type="entry name" value="Sirtuin"/>
</dbReference>
<proteinExistence type="predicted"/>
<reference evidence="6 7" key="1">
    <citation type="submission" date="2016-11" db="EMBL/GenBank/DDBJ databases">
        <authorList>
            <person name="Jaros S."/>
            <person name="Januszkiewicz K."/>
            <person name="Wedrychowicz H."/>
        </authorList>
    </citation>
    <scope>NUCLEOTIDE SEQUENCE [LARGE SCALE GENOMIC DNA]</scope>
    <source>
        <strain evidence="6 7">CGMCC 4.5723</strain>
    </source>
</reference>
<dbReference type="Gene3D" id="3.30.1600.10">
    <property type="entry name" value="SIR2/SIRT2 'Small Domain"/>
    <property type="match status" value="1"/>
</dbReference>
<sequence length="268" mass="28637">MTTDSTAFADPGAFERAAGLLEEADRITVLTGAGVSTDSGIPDFRGPHGVWTTDPDAQAQADITLYTGDVDVRRQVWSQRRAHQVWDAEPNAAHRALADLERTGRLRALITQNIDGLHQRGGVSAERVVEVHGTMLWVRCLSCGRRTPTPEVLARLDEESDPRCADCGGIQKSDTVSFGQNLDPDVVQAATRATRDCDVFLAVGTSLTVHPVAGLCDMAMMAGASLVVVNGEETPYDDFASAVLHEPIGRALPALVERVTAAARRAGP</sequence>
<feature type="binding site" evidence="4">
    <location>
        <position position="167"/>
    </location>
    <ligand>
        <name>Zn(2+)</name>
        <dbReference type="ChEBI" id="CHEBI:29105"/>
    </ligand>
</feature>
<dbReference type="InterPro" id="IPR050134">
    <property type="entry name" value="NAD-dep_sirtuin_deacylases"/>
</dbReference>
<accession>A0A1M6H9P6</accession>
<feature type="domain" description="Deacetylase sirtuin-type" evidence="5">
    <location>
        <begin position="7"/>
        <end position="262"/>
    </location>
</feature>
<dbReference type="InterPro" id="IPR026591">
    <property type="entry name" value="Sirtuin_cat_small_dom_sf"/>
</dbReference>
<feature type="binding site" evidence="4">
    <location>
        <position position="164"/>
    </location>
    <ligand>
        <name>Zn(2+)</name>
        <dbReference type="ChEBI" id="CHEBI:29105"/>
    </ligand>
</feature>
<dbReference type="CDD" id="cd01407">
    <property type="entry name" value="SIR2-fam"/>
    <property type="match status" value="1"/>
</dbReference>
<keyword evidence="4" id="KW-0479">Metal-binding</keyword>
<dbReference type="PANTHER" id="PTHR11085">
    <property type="entry name" value="NAD-DEPENDENT PROTEIN DEACYLASE SIRTUIN-5, MITOCHONDRIAL-RELATED"/>
    <property type="match status" value="1"/>
</dbReference>
<evidence type="ECO:0000313" key="6">
    <source>
        <dbReference type="EMBL" id="SHJ18942.1"/>
    </source>
</evidence>